<feature type="region of interest" description="Disordered" evidence="1">
    <location>
        <begin position="231"/>
        <end position="251"/>
    </location>
</feature>
<evidence type="ECO:0000256" key="2">
    <source>
        <dbReference type="SAM" id="Phobius"/>
    </source>
</evidence>
<keyword evidence="2" id="KW-0812">Transmembrane</keyword>
<reference evidence="3 4" key="1">
    <citation type="submission" date="2018-08" db="EMBL/GenBank/DDBJ databases">
        <title>Microbacterium oxydans strain HG3.</title>
        <authorList>
            <person name="ORTET P."/>
        </authorList>
    </citation>
    <scope>NUCLEOTIDE SEQUENCE [LARGE SCALE GENOMIC DNA]</scope>
    <source>
        <strain evidence="3 4">HG3</strain>
    </source>
</reference>
<dbReference type="Proteomes" id="UP000274841">
    <property type="component" value="Chromosome"/>
</dbReference>
<protein>
    <submittedName>
        <fullName evidence="3">Uncharacterized protein</fullName>
    </submittedName>
</protein>
<gene>
    <name evidence="3" type="ORF">CVS54_00611</name>
</gene>
<proteinExistence type="predicted"/>
<evidence type="ECO:0000256" key="1">
    <source>
        <dbReference type="SAM" id="MobiDB-lite"/>
    </source>
</evidence>
<sequence>MSTRLESAPHSDAAGSEAVEPEPSAAARPRPTWWVKLIAFAACLLTLWHIGASFLWIAPYSALREIPTQQVLAGYMLPMFGQSWSVFAPEPINGDYHFNVRALIEKDGEQVETGWVSATDVELSMIRYNLFPPRAGIQSSEVASGQMNAYNKLNADQQAVIGLDFMKDDWEEWMVRSFDELQGEDNPSTEAYMAEEHLSTAYATQVAYAIWGADAVVAVQYRVSRQNVVPYKDRNDPGAQRPDPTFSTTGWRLPIEEEGQSRENFANTFRGQFERIQP</sequence>
<keyword evidence="2" id="KW-0472">Membrane</keyword>
<dbReference type="KEGG" id="moy:CVS54_00611"/>
<evidence type="ECO:0000313" key="3">
    <source>
        <dbReference type="EMBL" id="AZS39309.1"/>
    </source>
</evidence>
<dbReference type="Pfam" id="PF19136">
    <property type="entry name" value="DUF5819"/>
    <property type="match status" value="1"/>
</dbReference>
<feature type="compositionally biased region" description="Low complexity" evidence="1">
    <location>
        <begin position="13"/>
        <end position="25"/>
    </location>
</feature>
<feature type="region of interest" description="Disordered" evidence="1">
    <location>
        <begin position="1"/>
        <end position="25"/>
    </location>
</feature>
<dbReference type="RefSeq" id="WP_127011733.1">
    <property type="nucleotide sequence ID" value="NZ_CP031422.1"/>
</dbReference>
<dbReference type="AlphaFoldDB" id="A0A3S9WGT4"/>
<accession>A0A3S9WGT4</accession>
<dbReference type="InterPro" id="IPR043857">
    <property type="entry name" value="DUF5819"/>
</dbReference>
<organism evidence="3 4">
    <name type="scientific">Microbacterium oxydans</name>
    <dbReference type="NCBI Taxonomy" id="82380"/>
    <lineage>
        <taxon>Bacteria</taxon>
        <taxon>Bacillati</taxon>
        <taxon>Actinomycetota</taxon>
        <taxon>Actinomycetes</taxon>
        <taxon>Micrococcales</taxon>
        <taxon>Microbacteriaceae</taxon>
        <taxon>Microbacterium</taxon>
    </lineage>
</organism>
<keyword evidence="2" id="KW-1133">Transmembrane helix</keyword>
<feature type="transmembrane region" description="Helical" evidence="2">
    <location>
        <begin position="33"/>
        <end position="57"/>
    </location>
</feature>
<name>A0A3S9WGT4_9MICO</name>
<dbReference type="EMBL" id="CP031422">
    <property type="protein sequence ID" value="AZS39309.1"/>
    <property type="molecule type" value="Genomic_DNA"/>
</dbReference>
<evidence type="ECO:0000313" key="4">
    <source>
        <dbReference type="Proteomes" id="UP000274841"/>
    </source>
</evidence>